<keyword evidence="4" id="KW-1185">Reference proteome</keyword>
<evidence type="ECO:0000313" key="3">
    <source>
        <dbReference type="EMBL" id="ADN36731.1"/>
    </source>
</evidence>
<dbReference type="RefSeq" id="WP_013329908.1">
    <property type="nucleotide sequence ID" value="NC_014507.1"/>
</dbReference>
<evidence type="ECO:0000259" key="2">
    <source>
        <dbReference type="Pfam" id="PF07790"/>
    </source>
</evidence>
<dbReference type="GeneID" id="9744460"/>
<feature type="transmembrane region" description="Helical" evidence="1">
    <location>
        <begin position="12"/>
        <end position="36"/>
    </location>
</feature>
<dbReference type="STRING" id="679926.Mpet_1981"/>
<protein>
    <recommendedName>
        <fullName evidence="2">Archaeal Type IV pilin N-terminal domain-containing protein</fullName>
    </recommendedName>
</protein>
<dbReference type="HOGENOM" id="CLU_1159074_0_0_2"/>
<keyword evidence="1" id="KW-1133">Transmembrane helix</keyword>
<feature type="domain" description="Archaeal Type IV pilin N-terminal" evidence="2">
    <location>
        <begin position="10"/>
        <end position="108"/>
    </location>
</feature>
<dbReference type="OrthoDB" id="111087at2157"/>
<evidence type="ECO:0000256" key="1">
    <source>
        <dbReference type="SAM" id="Phobius"/>
    </source>
</evidence>
<proteinExistence type="predicted"/>
<organism evidence="3 4">
    <name type="scientific">Methanolacinia petrolearia (strain DSM 11571 / OCM 486 / SEBR 4847)</name>
    <name type="common">Methanoplanus petrolearius</name>
    <dbReference type="NCBI Taxonomy" id="679926"/>
    <lineage>
        <taxon>Archaea</taxon>
        <taxon>Methanobacteriati</taxon>
        <taxon>Methanobacteriota</taxon>
        <taxon>Stenosarchaea group</taxon>
        <taxon>Methanomicrobia</taxon>
        <taxon>Methanomicrobiales</taxon>
        <taxon>Methanomicrobiaceae</taxon>
        <taxon>Methanolacinia</taxon>
    </lineage>
</organism>
<dbReference type="Pfam" id="PF07790">
    <property type="entry name" value="Pilin_N"/>
    <property type="match status" value="1"/>
</dbReference>
<dbReference type="InterPro" id="IPR013373">
    <property type="entry name" value="Flagellin/pilin_N_arc"/>
</dbReference>
<dbReference type="EMBL" id="CP002117">
    <property type="protein sequence ID" value="ADN36731.1"/>
    <property type="molecule type" value="Genomic_DNA"/>
</dbReference>
<dbReference type="AlphaFoldDB" id="E1RJ61"/>
<accession>E1RJ61</accession>
<keyword evidence="1" id="KW-0812">Transmembrane</keyword>
<dbReference type="NCBIfam" id="TIGR02537">
    <property type="entry name" value="arch_flag_Nterm"/>
    <property type="match status" value="1"/>
</dbReference>
<dbReference type="InterPro" id="IPR012859">
    <property type="entry name" value="Pilin_N_archaeal"/>
</dbReference>
<reference evidence="3 4" key="1">
    <citation type="journal article" date="2010" name="Stand. Genomic Sci.">
        <title>Complete genome sequence of Methanoplanus petrolearius type strain (SEBR 4847).</title>
        <authorList>
            <person name="Brambilla E."/>
            <person name="Djao O.D."/>
            <person name="Daligault H."/>
            <person name="Lapidus A."/>
            <person name="Lucas S."/>
            <person name="Hammon N."/>
            <person name="Nolan M."/>
            <person name="Tice H."/>
            <person name="Cheng J.F."/>
            <person name="Han C."/>
            <person name="Tapia R."/>
            <person name="Goodwin L."/>
            <person name="Pitluck S."/>
            <person name="Liolios K."/>
            <person name="Ivanova N."/>
            <person name="Mavromatis K."/>
            <person name="Mikhailova N."/>
            <person name="Pati A."/>
            <person name="Chen A."/>
            <person name="Palaniappan K."/>
            <person name="Land M."/>
            <person name="Hauser L."/>
            <person name="Chang Y.J."/>
            <person name="Jeffries C.D."/>
            <person name="Rohde M."/>
            <person name="Spring S."/>
            <person name="Sikorski J."/>
            <person name="Goker M."/>
            <person name="Woyke T."/>
            <person name="Bristow J."/>
            <person name="Eisen J.A."/>
            <person name="Markowitz V."/>
            <person name="Hugenholtz P."/>
            <person name="Kyrpides N.C."/>
            <person name="Klenk H.P."/>
        </authorList>
    </citation>
    <scope>NUCLEOTIDE SEQUENCE [LARGE SCALE GENOMIC DNA]</scope>
    <source>
        <strain evidence="4">DSM 11571 / OCM 486 / SEBR 4847</strain>
    </source>
</reference>
<sequence precursor="true">MKDIKQSNESAVSPVVGVMMMLVVTIILAAVVSAFASGVAGDTSAAPQAAILATGIVFDGAYDSNSADRYGQGIARPTAVDGKMTDVYVVFEHKGGDSINLNNIDMELSSMSKSDEKSLVSNSYTPYEGGNSYIGSIGDKGNIAGFSGNWGTYMETYPDHGTVVNPGDRFVLHADFVTSMYDDETHKYTNSLCWMNNDAVYQFWIDAGDVLTYDIIDKNSGKVITSGDIQVPLFTISNS</sequence>
<dbReference type="eggNOG" id="arCOG02421">
    <property type="taxonomic scope" value="Archaea"/>
</dbReference>
<gene>
    <name evidence="3" type="ordered locus">Mpet_1981</name>
</gene>
<evidence type="ECO:0000313" key="4">
    <source>
        <dbReference type="Proteomes" id="UP000006565"/>
    </source>
</evidence>
<dbReference type="Proteomes" id="UP000006565">
    <property type="component" value="Chromosome"/>
</dbReference>
<dbReference type="KEGG" id="mpi:Mpet_1981"/>
<name>E1RJ61_METP4</name>
<keyword evidence="1" id="KW-0472">Membrane</keyword>